<dbReference type="GO" id="GO:0016779">
    <property type="term" value="F:nucleotidyltransferase activity"/>
    <property type="evidence" value="ECO:0007669"/>
    <property type="project" value="UniProtKB-KW"/>
</dbReference>
<keyword evidence="12" id="KW-1185">Reference proteome</keyword>
<dbReference type="GO" id="GO:0003950">
    <property type="term" value="F:NAD+ poly-ADP-ribosyltransferase activity"/>
    <property type="evidence" value="ECO:0007669"/>
    <property type="project" value="TreeGrafter"/>
</dbReference>
<dbReference type="PROSITE" id="PS01291">
    <property type="entry name" value="ART"/>
    <property type="match status" value="1"/>
</dbReference>
<feature type="signal peptide" evidence="10">
    <location>
        <begin position="1"/>
        <end position="22"/>
    </location>
</feature>
<dbReference type="InterPro" id="IPR000768">
    <property type="entry name" value="ART"/>
</dbReference>
<name>A0A452HFP2_9SAUR</name>
<dbReference type="PROSITE" id="PS51996">
    <property type="entry name" value="TR_MART"/>
    <property type="match status" value="1"/>
</dbReference>
<evidence type="ECO:0000313" key="12">
    <source>
        <dbReference type="Proteomes" id="UP000291020"/>
    </source>
</evidence>
<dbReference type="PRINTS" id="PR00970">
    <property type="entry name" value="RIBTRNSFRASE"/>
</dbReference>
<keyword evidence="4" id="KW-0548">Nucleotidyltransferase</keyword>
<evidence type="ECO:0000256" key="8">
    <source>
        <dbReference type="ARBA" id="ARBA00023157"/>
    </source>
</evidence>
<dbReference type="EC" id="2.4.2.31" evidence="10"/>
<dbReference type="Pfam" id="PF01129">
    <property type="entry name" value="ART"/>
    <property type="match status" value="1"/>
</dbReference>
<dbReference type="InterPro" id="IPR050999">
    <property type="entry name" value="ADP-ribosyltransferase_ARG"/>
</dbReference>
<dbReference type="PANTHER" id="PTHR10339:SF1">
    <property type="entry name" value="ECTO-ADP-RIBOSYLTRANSFERASE 4"/>
    <property type="match status" value="1"/>
</dbReference>
<sequence length="293" mass="34029">MTADLLSFLLLLIFSLLRLTRGDKAVSHILMDMAPDSFDDQYQGCREQVMEELNRGDYFQKELGNNKNYSSIWEKAKLDWSKKPMALLREMQENHAVALLAYTMNTSLHSDLNWAVSRAGTSPEHYRHNFPFKYLHFYLTTAIQLVRRWQSGTTRKKCYQVHRGVKGLYFEAELGTKVRFGRFTSTSLLRKEARRFGNETIFTLKTCLGAVVQRFSHYFSEREVLIPPYEIFQVRNFSRTPSGNRLYLLSVGNYSQYNCQLLKASSSKNCIHIPPIAAFLSCVISAFFYSTRQ</sequence>
<protein>
    <recommendedName>
        <fullName evidence="10">NAD(P)(+)--arginine ADP-ribosyltransferase</fullName>
        <ecNumber evidence="10">2.4.2.31</ecNumber>
    </recommendedName>
    <alternativeName>
        <fullName evidence="10">Mono(ADP-ribosyl)transferase</fullName>
    </alternativeName>
</protein>
<evidence type="ECO:0000256" key="10">
    <source>
        <dbReference type="RuleBase" id="RU361228"/>
    </source>
</evidence>
<comment type="catalytic activity">
    <reaction evidence="9 10">
        <text>L-arginyl-[protein] + NAD(+) = N(omega)-(ADP-D-ribosyl)-L-arginyl-[protein] + nicotinamide + H(+)</text>
        <dbReference type="Rhea" id="RHEA:19149"/>
        <dbReference type="Rhea" id="RHEA-COMP:10532"/>
        <dbReference type="Rhea" id="RHEA-COMP:15087"/>
        <dbReference type="ChEBI" id="CHEBI:15378"/>
        <dbReference type="ChEBI" id="CHEBI:17154"/>
        <dbReference type="ChEBI" id="CHEBI:29965"/>
        <dbReference type="ChEBI" id="CHEBI:57540"/>
        <dbReference type="ChEBI" id="CHEBI:142554"/>
        <dbReference type="EC" id="2.4.2.31"/>
    </reaction>
</comment>
<feature type="chain" id="PRO_5018818333" description="NAD(P)(+)--arginine ADP-ribosyltransferase" evidence="10">
    <location>
        <begin position="23"/>
        <end position="293"/>
    </location>
</feature>
<dbReference type="GO" id="GO:0106274">
    <property type="term" value="F:NAD+-protein-arginine ADP-ribosyltransferase activity"/>
    <property type="evidence" value="ECO:0007669"/>
    <property type="project" value="UniProtKB-EC"/>
</dbReference>
<evidence type="ECO:0000256" key="4">
    <source>
        <dbReference type="ARBA" id="ARBA00022695"/>
    </source>
</evidence>
<dbReference type="FunFam" id="3.90.176.10:FF:000001">
    <property type="entry name" value="NAD(P)(+)--arginine ADP-ribosyltransferase"/>
    <property type="match status" value="1"/>
</dbReference>
<dbReference type="Proteomes" id="UP000291020">
    <property type="component" value="Unassembled WGS sequence"/>
</dbReference>
<reference evidence="12" key="1">
    <citation type="journal article" date="2017" name="PLoS ONE">
        <title>The Agassiz's desert tortoise genome provides a resource for the conservation of a threatened species.</title>
        <authorList>
            <person name="Tollis M."/>
            <person name="DeNardo D.F."/>
            <person name="Cornelius J.A."/>
            <person name="Dolby G.A."/>
            <person name="Edwards T."/>
            <person name="Henen B.T."/>
            <person name="Karl A.E."/>
            <person name="Murphy R.W."/>
            <person name="Kusumi K."/>
        </authorList>
    </citation>
    <scope>NUCLEOTIDE SEQUENCE [LARGE SCALE GENOMIC DNA]</scope>
</reference>
<dbReference type="SUPFAM" id="SSF56399">
    <property type="entry name" value="ADP-ribosylation"/>
    <property type="match status" value="1"/>
</dbReference>
<evidence type="ECO:0000256" key="1">
    <source>
        <dbReference type="ARBA" id="ARBA00009558"/>
    </source>
</evidence>
<dbReference type="PANTHER" id="PTHR10339">
    <property type="entry name" value="ADP-RIBOSYLTRANSFERASE"/>
    <property type="match status" value="1"/>
</dbReference>
<dbReference type="GO" id="GO:0044194">
    <property type="term" value="C:cytolytic granule"/>
    <property type="evidence" value="ECO:0007669"/>
    <property type="project" value="UniProtKB-ARBA"/>
</dbReference>
<keyword evidence="6 10" id="KW-0521">NADP</keyword>
<keyword evidence="3 10" id="KW-0808">Transferase</keyword>
<organism evidence="11 12">
    <name type="scientific">Gopherus agassizii</name>
    <name type="common">Agassiz's desert tortoise</name>
    <dbReference type="NCBI Taxonomy" id="38772"/>
    <lineage>
        <taxon>Eukaryota</taxon>
        <taxon>Metazoa</taxon>
        <taxon>Chordata</taxon>
        <taxon>Craniata</taxon>
        <taxon>Vertebrata</taxon>
        <taxon>Euteleostomi</taxon>
        <taxon>Archelosauria</taxon>
        <taxon>Testudinata</taxon>
        <taxon>Testudines</taxon>
        <taxon>Cryptodira</taxon>
        <taxon>Durocryptodira</taxon>
        <taxon>Testudinoidea</taxon>
        <taxon>Testudinidae</taxon>
        <taxon>Gopherus</taxon>
    </lineage>
</organism>
<reference evidence="11" key="3">
    <citation type="submission" date="2025-09" db="UniProtKB">
        <authorList>
            <consortium name="Ensembl"/>
        </authorList>
    </citation>
    <scope>IDENTIFICATION</scope>
</reference>
<evidence type="ECO:0000313" key="11">
    <source>
        <dbReference type="Ensembl" id="ENSGAGP00000013657.1"/>
    </source>
</evidence>
<dbReference type="Ensembl" id="ENSGAGT00000015630.1">
    <property type="protein sequence ID" value="ENSGAGP00000013657.1"/>
    <property type="gene ID" value="ENSGAGG00000010414.1"/>
</dbReference>
<evidence type="ECO:0000256" key="2">
    <source>
        <dbReference type="ARBA" id="ARBA00022676"/>
    </source>
</evidence>
<dbReference type="Gene3D" id="3.90.176.10">
    <property type="entry name" value="Toxin ADP-ribosyltransferase, Chain A, domain 1"/>
    <property type="match status" value="1"/>
</dbReference>
<evidence type="ECO:0000256" key="7">
    <source>
        <dbReference type="ARBA" id="ARBA00023027"/>
    </source>
</evidence>
<evidence type="ECO:0000256" key="6">
    <source>
        <dbReference type="ARBA" id="ARBA00022857"/>
    </source>
</evidence>
<proteinExistence type="inferred from homology"/>
<keyword evidence="7 10" id="KW-0520">NAD</keyword>
<keyword evidence="2 10" id="KW-0328">Glycosyltransferase</keyword>
<dbReference type="AlphaFoldDB" id="A0A452HFP2"/>
<evidence type="ECO:0000256" key="9">
    <source>
        <dbReference type="ARBA" id="ARBA00047597"/>
    </source>
</evidence>
<keyword evidence="8" id="KW-1015">Disulfide bond</keyword>
<evidence type="ECO:0000256" key="5">
    <source>
        <dbReference type="ARBA" id="ARBA00022729"/>
    </source>
</evidence>
<comment type="similarity">
    <text evidence="1 10">Belongs to the Arg-specific ADP-ribosyltransferase family.</text>
</comment>
<evidence type="ECO:0000256" key="3">
    <source>
        <dbReference type="ARBA" id="ARBA00022679"/>
    </source>
</evidence>
<reference evidence="11" key="2">
    <citation type="submission" date="2025-08" db="UniProtKB">
        <authorList>
            <consortium name="Ensembl"/>
        </authorList>
    </citation>
    <scope>IDENTIFICATION</scope>
</reference>
<keyword evidence="5 10" id="KW-0732">Signal</keyword>
<accession>A0A452HFP2</accession>